<dbReference type="Proteomes" id="UP001283361">
    <property type="component" value="Unassembled WGS sequence"/>
</dbReference>
<gene>
    <name evidence="2" type="ORF">RRG08_047444</name>
</gene>
<protein>
    <submittedName>
        <fullName evidence="2">Uncharacterized protein</fullName>
    </submittedName>
</protein>
<comment type="caution">
    <text evidence="2">The sequence shown here is derived from an EMBL/GenBank/DDBJ whole genome shotgun (WGS) entry which is preliminary data.</text>
</comment>
<keyword evidence="3" id="KW-1185">Reference proteome</keyword>
<sequence>MSHTERKAVEGDAITRDPSETTNRFKNTVQRQPITIFQNPAAQHPLSVCPRVRYHQVCVVITQGHTSHLSSTMPIRQVGLATISIVIRAVLQGSNLNPQLVLGLRSGRLKAC</sequence>
<dbReference type="EMBL" id="JAWDGP010005399">
    <property type="protein sequence ID" value="KAK3757253.1"/>
    <property type="molecule type" value="Genomic_DNA"/>
</dbReference>
<name>A0AAE0YU27_9GAST</name>
<evidence type="ECO:0000256" key="1">
    <source>
        <dbReference type="SAM" id="MobiDB-lite"/>
    </source>
</evidence>
<dbReference type="AlphaFoldDB" id="A0AAE0YU27"/>
<organism evidence="2 3">
    <name type="scientific">Elysia crispata</name>
    <name type="common">lettuce slug</name>
    <dbReference type="NCBI Taxonomy" id="231223"/>
    <lineage>
        <taxon>Eukaryota</taxon>
        <taxon>Metazoa</taxon>
        <taxon>Spiralia</taxon>
        <taxon>Lophotrochozoa</taxon>
        <taxon>Mollusca</taxon>
        <taxon>Gastropoda</taxon>
        <taxon>Heterobranchia</taxon>
        <taxon>Euthyneura</taxon>
        <taxon>Panpulmonata</taxon>
        <taxon>Sacoglossa</taxon>
        <taxon>Placobranchoidea</taxon>
        <taxon>Plakobranchidae</taxon>
        <taxon>Elysia</taxon>
    </lineage>
</organism>
<feature type="compositionally biased region" description="Basic and acidic residues" evidence="1">
    <location>
        <begin position="1"/>
        <end position="19"/>
    </location>
</feature>
<evidence type="ECO:0000313" key="2">
    <source>
        <dbReference type="EMBL" id="KAK3757253.1"/>
    </source>
</evidence>
<proteinExistence type="predicted"/>
<reference evidence="2" key="1">
    <citation type="journal article" date="2023" name="G3 (Bethesda)">
        <title>A reference genome for the long-term kleptoplast-retaining sea slug Elysia crispata morphotype clarki.</title>
        <authorList>
            <person name="Eastman K.E."/>
            <person name="Pendleton A.L."/>
            <person name="Shaikh M.A."/>
            <person name="Suttiyut T."/>
            <person name="Ogas R."/>
            <person name="Tomko P."/>
            <person name="Gavelis G."/>
            <person name="Widhalm J.R."/>
            <person name="Wisecaver J.H."/>
        </authorList>
    </citation>
    <scope>NUCLEOTIDE SEQUENCE</scope>
    <source>
        <strain evidence="2">ECLA1</strain>
    </source>
</reference>
<accession>A0AAE0YU27</accession>
<evidence type="ECO:0000313" key="3">
    <source>
        <dbReference type="Proteomes" id="UP001283361"/>
    </source>
</evidence>
<feature type="region of interest" description="Disordered" evidence="1">
    <location>
        <begin position="1"/>
        <end position="26"/>
    </location>
</feature>